<sequence>FESSWTPTMSAALLSAITDDTNIKQGLFPSPGANPRTGGKTKAAYHWAICVTLFENHPDYHTPFSHAITPKQKDTWANKIKNQIKRMSEITCKYMDEMGETGAGI</sequence>
<comment type="caution">
    <text evidence="1">The sequence shown here is derived from an EMBL/GenBank/DDBJ whole genome shotgun (WGS) entry which is preliminary data.</text>
</comment>
<dbReference type="EMBL" id="JABBWK010000015">
    <property type="protein sequence ID" value="KAG1902807.1"/>
    <property type="molecule type" value="Genomic_DNA"/>
</dbReference>
<name>A0AAD4EBA6_9AGAM</name>
<dbReference type="AlphaFoldDB" id="A0AAD4EBA6"/>
<feature type="non-terminal residue" evidence="1">
    <location>
        <position position="1"/>
    </location>
</feature>
<dbReference type="RefSeq" id="XP_041228382.1">
    <property type="nucleotide sequence ID" value="XM_041373900.1"/>
</dbReference>
<organism evidence="1 2">
    <name type="scientific">Suillus fuscotomentosus</name>
    <dbReference type="NCBI Taxonomy" id="1912939"/>
    <lineage>
        <taxon>Eukaryota</taxon>
        <taxon>Fungi</taxon>
        <taxon>Dikarya</taxon>
        <taxon>Basidiomycota</taxon>
        <taxon>Agaricomycotina</taxon>
        <taxon>Agaricomycetes</taxon>
        <taxon>Agaricomycetidae</taxon>
        <taxon>Boletales</taxon>
        <taxon>Suillineae</taxon>
        <taxon>Suillaceae</taxon>
        <taxon>Suillus</taxon>
    </lineage>
</organism>
<dbReference type="GeneID" id="64668198"/>
<proteinExistence type="predicted"/>
<dbReference type="Proteomes" id="UP001195769">
    <property type="component" value="Unassembled WGS sequence"/>
</dbReference>
<keyword evidence="2" id="KW-1185">Reference proteome</keyword>
<accession>A0AAD4EBA6</accession>
<reference evidence="1" key="1">
    <citation type="journal article" date="2020" name="New Phytol.">
        <title>Comparative genomics reveals dynamic genome evolution in host specialist ectomycorrhizal fungi.</title>
        <authorList>
            <person name="Lofgren L.A."/>
            <person name="Nguyen N.H."/>
            <person name="Vilgalys R."/>
            <person name="Ruytinx J."/>
            <person name="Liao H.L."/>
            <person name="Branco S."/>
            <person name="Kuo A."/>
            <person name="LaButti K."/>
            <person name="Lipzen A."/>
            <person name="Andreopoulos W."/>
            <person name="Pangilinan J."/>
            <person name="Riley R."/>
            <person name="Hundley H."/>
            <person name="Na H."/>
            <person name="Barry K."/>
            <person name="Grigoriev I.V."/>
            <person name="Stajich J.E."/>
            <person name="Kennedy P.G."/>
        </authorList>
    </citation>
    <scope>NUCLEOTIDE SEQUENCE</scope>
    <source>
        <strain evidence="1">FC203</strain>
    </source>
</reference>
<feature type="non-terminal residue" evidence="1">
    <location>
        <position position="105"/>
    </location>
</feature>
<protein>
    <submittedName>
        <fullName evidence="1">Uncharacterized protein</fullName>
    </submittedName>
</protein>
<gene>
    <name evidence="1" type="ORF">F5891DRAFT_927470</name>
</gene>
<evidence type="ECO:0000313" key="1">
    <source>
        <dbReference type="EMBL" id="KAG1902807.1"/>
    </source>
</evidence>
<evidence type="ECO:0000313" key="2">
    <source>
        <dbReference type="Proteomes" id="UP001195769"/>
    </source>
</evidence>